<dbReference type="InterPro" id="IPR011992">
    <property type="entry name" value="EF-hand-dom_pair"/>
</dbReference>
<dbReference type="RefSeq" id="XP_056693726.1">
    <property type="nucleotide sequence ID" value="XM_056837748.1"/>
</dbReference>
<feature type="domain" description="EF-hand" evidence="2">
    <location>
        <begin position="236"/>
        <end position="265"/>
    </location>
</feature>
<dbReference type="PROSITE" id="PS00018">
    <property type="entry name" value="EF_HAND_1"/>
    <property type="match status" value="5"/>
</dbReference>
<reference evidence="4 5" key="2">
    <citation type="submission" date="2025-05" db="UniProtKB">
        <authorList>
            <consortium name="RefSeq"/>
        </authorList>
    </citation>
    <scope>IDENTIFICATION</scope>
    <source>
        <tissue evidence="4 5">Leaf</tissue>
    </source>
</reference>
<feature type="domain" description="EF-hand" evidence="2">
    <location>
        <begin position="322"/>
        <end position="357"/>
    </location>
</feature>
<dbReference type="InterPro" id="IPR018247">
    <property type="entry name" value="EF_Hand_1_Ca_BS"/>
</dbReference>
<dbReference type="Pfam" id="PF13499">
    <property type="entry name" value="EF-hand_7"/>
    <property type="match status" value="1"/>
</dbReference>
<dbReference type="Gene3D" id="1.10.238.10">
    <property type="entry name" value="EF-hand"/>
    <property type="match status" value="3"/>
</dbReference>
<dbReference type="SMART" id="SM00054">
    <property type="entry name" value="EFh"/>
    <property type="match status" value="5"/>
</dbReference>
<evidence type="ECO:0000313" key="5">
    <source>
        <dbReference type="RefSeq" id="XP_056693727.1"/>
    </source>
</evidence>
<protein>
    <recommendedName>
        <fullName evidence="2">EF-hand domain-containing protein</fullName>
    </recommendedName>
</protein>
<dbReference type="AlphaFoldDB" id="A0A9R0JP83"/>
<keyword evidence="3" id="KW-1185">Reference proteome</keyword>
<dbReference type="PANTHER" id="PTHR10827">
    <property type="entry name" value="RETICULOCALBIN"/>
    <property type="match status" value="1"/>
</dbReference>
<dbReference type="PROSITE" id="PS50222">
    <property type="entry name" value="EF_HAND_2"/>
    <property type="match status" value="4"/>
</dbReference>
<keyword evidence="1" id="KW-0106">Calcium</keyword>
<dbReference type="Proteomes" id="UP000813463">
    <property type="component" value="Chromosome 2"/>
</dbReference>
<dbReference type="GO" id="GO:0005509">
    <property type="term" value="F:calcium ion binding"/>
    <property type="evidence" value="ECO:0000318"/>
    <property type="project" value="GO_Central"/>
</dbReference>
<dbReference type="FunFam" id="1.10.238.10:FF:000328">
    <property type="entry name" value="Calcium-binding EF hand family protein"/>
    <property type="match status" value="1"/>
</dbReference>
<dbReference type="GeneID" id="110782147"/>
<accession>A0A9R0JP83</accession>
<dbReference type="InterPro" id="IPR002048">
    <property type="entry name" value="EF_hand_dom"/>
</dbReference>
<name>A0A9R0JP83_SPIOL</name>
<dbReference type="SUPFAM" id="SSF47473">
    <property type="entry name" value="EF-hand"/>
    <property type="match status" value="2"/>
</dbReference>
<evidence type="ECO:0000256" key="1">
    <source>
        <dbReference type="ARBA" id="ARBA00022837"/>
    </source>
</evidence>
<dbReference type="RefSeq" id="XP_056693727.1">
    <property type="nucleotide sequence ID" value="XM_056837749.1"/>
</dbReference>
<feature type="domain" description="EF-hand" evidence="2">
    <location>
        <begin position="274"/>
        <end position="304"/>
    </location>
</feature>
<organism evidence="3 5">
    <name type="scientific">Spinacia oleracea</name>
    <name type="common">Spinach</name>
    <dbReference type="NCBI Taxonomy" id="3562"/>
    <lineage>
        <taxon>Eukaryota</taxon>
        <taxon>Viridiplantae</taxon>
        <taxon>Streptophyta</taxon>
        <taxon>Embryophyta</taxon>
        <taxon>Tracheophyta</taxon>
        <taxon>Spermatophyta</taxon>
        <taxon>Magnoliopsida</taxon>
        <taxon>eudicotyledons</taxon>
        <taxon>Gunneridae</taxon>
        <taxon>Pentapetalae</taxon>
        <taxon>Caryophyllales</taxon>
        <taxon>Chenopodiaceae</taxon>
        <taxon>Chenopodioideae</taxon>
        <taxon>Anserineae</taxon>
        <taxon>Spinacia</taxon>
    </lineage>
</organism>
<dbReference type="GO" id="GO:0005783">
    <property type="term" value="C:endoplasmic reticulum"/>
    <property type="evidence" value="ECO:0000318"/>
    <property type="project" value="GO_Central"/>
</dbReference>
<evidence type="ECO:0000259" key="2">
    <source>
        <dbReference type="PROSITE" id="PS50222"/>
    </source>
</evidence>
<feature type="domain" description="EF-hand" evidence="2">
    <location>
        <begin position="361"/>
        <end position="396"/>
    </location>
</feature>
<gene>
    <name evidence="4 5" type="primary">LOC110782147</name>
</gene>
<dbReference type="Pfam" id="PF13202">
    <property type="entry name" value="EF-hand_5"/>
    <property type="match status" value="2"/>
</dbReference>
<dbReference type="KEGG" id="soe:110782147"/>
<reference evidence="3" key="1">
    <citation type="journal article" date="2021" name="Nat. Commun.">
        <title>Genomic analyses provide insights into spinach domestication and the genetic basis of agronomic traits.</title>
        <authorList>
            <person name="Cai X."/>
            <person name="Sun X."/>
            <person name="Xu C."/>
            <person name="Sun H."/>
            <person name="Wang X."/>
            <person name="Ge C."/>
            <person name="Zhang Z."/>
            <person name="Wang Q."/>
            <person name="Fei Z."/>
            <person name="Jiao C."/>
            <person name="Wang Q."/>
        </authorList>
    </citation>
    <scope>NUCLEOTIDE SEQUENCE [LARGE SCALE GENOMIC DNA]</scope>
    <source>
        <strain evidence="3">cv. Varoflay</strain>
    </source>
</reference>
<sequence length="411" mass="49016">MVKLSIILYITIGISLLLFLSRSPKFDDSSNHHSLRRRNNHRRLKLRSNFTFTSQDHLERPDPHLEFRHHQHDPVAFDPVVAEMERKREDKEWERMYFEEHHQEIAGLAQHAEEEREIDHSYDHAQGHEQQPEWEDFMDAEEYLNDEERFNVTGRLLLLFPRIDVDPKDGYATEHELTEWNLQQTEREVYHRTEREMELHDKNRDGFVSFSEYEPPSWVKSADNNTFGYEMGWWREEHFNASDVNGDGLLNITEFKDFLHPADTKNPKLLQWLCKEEIRERDTDKDGKVNFNEFFHGLFDLVRSYDEEGHGHNSTHHPDDSTETPAARKWFNELDKDGDGVLTDPELLPIIDKLHPSERYYAKQQADYIISQADTDKDGRLSLGEMIDNPYVFYSTIFSDEDDYDYHEELR</sequence>
<dbReference type="PANTHER" id="PTHR10827:SF101">
    <property type="entry name" value="CALCIUM-BINDING EF HAND FAMILY PROTEIN"/>
    <property type="match status" value="1"/>
</dbReference>
<evidence type="ECO:0000313" key="4">
    <source>
        <dbReference type="RefSeq" id="XP_056693726.1"/>
    </source>
</evidence>
<proteinExistence type="predicted"/>
<evidence type="ECO:0000313" key="3">
    <source>
        <dbReference type="Proteomes" id="UP000813463"/>
    </source>
</evidence>